<feature type="region of interest" description="Disordered" evidence="1">
    <location>
        <begin position="1"/>
        <end position="80"/>
    </location>
</feature>
<organism evidence="2">
    <name type="scientific">uncultured Thermomicrobiales bacterium</name>
    <dbReference type="NCBI Taxonomy" id="1645740"/>
    <lineage>
        <taxon>Bacteria</taxon>
        <taxon>Pseudomonadati</taxon>
        <taxon>Thermomicrobiota</taxon>
        <taxon>Thermomicrobia</taxon>
        <taxon>Thermomicrobiales</taxon>
        <taxon>environmental samples</taxon>
    </lineage>
</organism>
<gene>
    <name evidence="2" type="ORF">AVDCRST_MAG59-742</name>
</gene>
<dbReference type="EMBL" id="CADCWF010000036">
    <property type="protein sequence ID" value="CAA9539866.1"/>
    <property type="molecule type" value="Genomic_DNA"/>
</dbReference>
<evidence type="ECO:0000256" key="1">
    <source>
        <dbReference type="SAM" id="MobiDB-lite"/>
    </source>
</evidence>
<feature type="compositionally biased region" description="Basic and acidic residues" evidence="1">
    <location>
        <begin position="45"/>
        <end position="55"/>
    </location>
</feature>
<feature type="compositionally biased region" description="Basic residues" evidence="1">
    <location>
        <begin position="18"/>
        <end position="28"/>
    </location>
</feature>
<feature type="non-terminal residue" evidence="2">
    <location>
        <position position="1"/>
    </location>
</feature>
<protein>
    <submittedName>
        <fullName evidence="2">Uncharacterized protein</fullName>
    </submittedName>
</protein>
<reference evidence="2" key="1">
    <citation type="submission" date="2020-02" db="EMBL/GenBank/DDBJ databases">
        <authorList>
            <person name="Meier V. D."/>
        </authorList>
    </citation>
    <scope>NUCLEOTIDE SEQUENCE</scope>
    <source>
        <strain evidence="2">AVDCRST_MAG59</strain>
    </source>
</reference>
<proteinExistence type="predicted"/>
<name>A0A6J4U3P4_9BACT</name>
<evidence type="ECO:0000313" key="2">
    <source>
        <dbReference type="EMBL" id="CAA9539866.1"/>
    </source>
</evidence>
<dbReference type="AlphaFoldDB" id="A0A6J4U3P4"/>
<feature type="non-terminal residue" evidence="2">
    <location>
        <position position="93"/>
    </location>
</feature>
<accession>A0A6J4U3P4</accession>
<sequence>GRGRRGDGRFQENLGKRALLRRRRRHGGGARPAVDGGRRCQRRPLRPDPGVRHPDGLPGRHGLVGQEDGPGRAGLRRPLADRPALGGVAYGRV</sequence>
<feature type="compositionally biased region" description="Basic and acidic residues" evidence="1">
    <location>
        <begin position="1"/>
        <end position="10"/>
    </location>
</feature>